<dbReference type="CDD" id="cd07951">
    <property type="entry name" value="ED_3B_N_AMMECR1"/>
    <property type="match status" value="1"/>
</dbReference>
<dbReference type="Pfam" id="PF02900">
    <property type="entry name" value="LigB"/>
    <property type="match status" value="1"/>
</dbReference>
<dbReference type="PANTHER" id="PTHR30096:SF0">
    <property type="entry name" value="4,5-DOPA DIOXYGENASE EXTRADIOL-LIKE PROTEIN"/>
    <property type="match status" value="1"/>
</dbReference>
<proteinExistence type="predicted"/>
<comment type="caution">
    <text evidence="3">The sequence shown here is derived from an EMBL/GenBank/DDBJ whole genome shotgun (WGS) entry which is preliminary data.</text>
</comment>
<evidence type="ECO:0000259" key="2">
    <source>
        <dbReference type="Pfam" id="PF02900"/>
    </source>
</evidence>
<feature type="domain" description="Extradiol ring-cleavage dioxygenase class III enzyme subunit B" evidence="2">
    <location>
        <begin position="8"/>
        <end position="256"/>
    </location>
</feature>
<dbReference type="GO" id="GO:0016702">
    <property type="term" value="F:oxidoreductase activity, acting on single donors with incorporation of molecular oxygen, incorporation of two atoms of oxygen"/>
    <property type="evidence" value="ECO:0007669"/>
    <property type="project" value="UniProtKB-ARBA"/>
</dbReference>
<protein>
    <submittedName>
        <fullName evidence="3">AmmeMemoRadiSam system protein B</fullName>
    </submittedName>
</protein>
<sequence length="264" mass="29038">MSLIFSAIAPHPPLLIPNIGRDNLKQVKKTCQALENLGNDLYAAKPDSLIIISPHAPLAEDTFLINLAEKYKSSLEAFGDFDTKLEFRSDPELVSNIKMRAQEEDVPLNLINQPDIDHGAIVPLYFLAKSMPKIPVIPISFSLLDLKSHFKFGTALQKEILKSTKRIAVVASGDLSHSLSEDAPAGFAKEGGIFDEKLVELIKQNNITEILNLDPALIEKAAECGLRSFIILLGILNGINYRPEVLSYEGPFGVGYLTVNFVIK</sequence>
<dbReference type="EMBL" id="PFMD01000009">
    <property type="protein sequence ID" value="PIY97178.1"/>
    <property type="molecule type" value="Genomic_DNA"/>
</dbReference>
<name>A0A2M7RKA4_9BACT</name>
<organism evidence="3 4">
    <name type="scientific">Candidatus Kerfeldbacteria bacterium CG_4_10_14_0_8_um_filter_42_10</name>
    <dbReference type="NCBI Taxonomy" id="2014248"/>
    <lineage>
        <taxon>Bacteria</taxon>
        <taxon>Candidatus Kerfeldiibacteriota</taxon>
    </lineage>
</organism>
<dbReference type="PANTHER" id="PTHR30096">
    <property type="entry name" value="4,5-DOPA DIOXYGENASE EXTRADIOL-LIKE PROTEIN"/>
    <property type="match status" value="1"/>
</dbReference>
<keyword evidence="1" id="KW-0560">Oxidoreductase</keyword>
<dbReference type="AlphaFoldDB" id="A0A2M7RKA4"/>
<evidence type="ECO:0000313" key="4">
    <source>
        <dbReference type="Proteomes" id="UP000230779"/>
    </source>
</evidence>
<accession>A0A2M7RKA4</accession>
<evidence type="ECO:0000313" key="3">
    <source>
        <dbReference type="EMBL" id="PIY97178.1"/>
    </source>
</evidence>
<dbReference type="SUPFAM" id="SSF53213">
    <property type="entry name" value="LigB-like"/>
    <property type="match status" value="1"/>
</dbReference>
<dbReference type="GO" id="GO:0008198">
    <property type="term" value="F:ferrous iron binding"/>
    <property type="evidence" value="ECO:0007669"/>
    <property type="project" value="InterPro"/>
</dbReference>
<dbReference type="Proteomes" id="UP000230779">
    <property type="component" value="Unassembled WGS sequence"/>
</dbReference>
<gene>
    <name evidence="3" type="primary">amrB</name>
    <name evidence="3" type="ORF">COY66_00815</name>
</gene>
<evidence type="ECO:0000256" key="1">
    <source>
        <dbReference type="ARBA" id="ARBA00023002"/>
    </source>
</evidence>
<dbReference type="Gene3D" id="3.40.830.10">
    <property type="entry name" value="LigB-like"/>
    <property type="match status" value="1"/>
</dbReference>
<dbReference type="InterPro" id="IPR004183">
    <property type="entry name" value="Xdiol_dOase_suB"/>
</dbReference>
<dbReference type="NCBIfam" id="TIGR04336">
    <property type="entry name" value="AmmeMemoSam_B"/>
    <property type="match status" value="1"/>
</dbReference>
<reference evidence="3 4" key="1">
    <citation type="submission" date="2017-09" db="EMBL/GenBank/DDBJ databases">
        <title>Depth-based differentiation of microbial function through sediment-hosted aquifers and enrichment of novel symbionts in the deep terrestrial subsurface.</title>
        <authorList>
            <person name="Probst A.J."/>
            <person name="Ladd B."/>
            <person name="Jarett J.K."/>
            <person name="Geller-Mcgrath D.E."/>
            <person name="Sieber C.M."/>
            <person name="Emerson J.B."/>
            <person name="Anantharaman K."/>
            <person name="Thomas B.C."/>
            <person name="Malmstrom R."/>
            <person name="Stieglmeier M."/>
            <person name="Klingl A."/>
            <person name="Woyke T."/>
            <person name="Ryan C.M."/>
            <person name="Banfield J.F."/>
        </authorList>
    </citation>
    <scope>NUCLEOTIDE SEQUENCE [LARGE SCALE GENOMIC DNA]</scope>
    <source>
        <strain evidence="3">CG_4_10_14_0_8_um_filter_42_10</strain>
    </source>
</reference>